<dbReference type="InterPro" id="IPR013325">
    <property type="entry name" value="RNA_pol_sigma_r2"/>
</dbReference>
<evidence type="ECO:0000313" key="9">
    <source>
        <dbReference type="EMBL" id="NYI77954.1"/>
    </source>
</evidence>
<protein>
    <submittedName>
        <fullName evidence="9">RNA polymerase sigma factor (Sigma-70 family)</fullName>
    </submittedName>
</protein>
<dbReference type="PANTHER" id="PTHR47756:SF2">
    <property type="entry name" value="BLL6612 PROTEIN"/>
    <property type="match status" value="1"/>
</dbReference>
<dbReference type="SUPFAM" id="SSF88659">
    <property type="entry name" value="Sigma3 and sigma4 domains of RNA polymerase sigma factors"/>
    <property type="match status" value="1"/>
</dbReference>
<gene>
    <name evidence="9" type="ORF">BJ988_002602</name>
</gene>
<dbReference type="Pfam" id="PF20239">
    <property type="entry name" value="DUF6596"/>
    <property type="match status" value="1"/>
</dbReference>
<proteinExistence type="inferred from homology"/>
<dbReference type="PANTHER" id="PTHR47756">
    <property type="entry name" value="BLL6612 PROTEIN-RELATED"/>
    <property type="match status" value="1"/>
</dbReference>
<dbReference type="InterPro" id="IPR013324">
    <property type="entry name" value="RNA_pol_sigma_r3/r4-like"/>
</dbReference>
<dbReference type="InterPro" id="IPR014284">
    <property type="entry name" value="RNA_pol_sigma-70_dom"/>
</dbReference>
<keyword evidence="4" id="KW-0804">Transcription</keyword>
<dbReference type="Pfam" id="PF08281">
    <property type="entry name" value="Sigma70_r4_2"/>
    <property type="match status" value="1"/>
</dbReference>
<dbReference type="RefSeq" id="WP_343051596.1">
    <property type="nucleotide sequence ID" value="NZ_JACBZR010000001.1"/>
</dbReference>
<dbReference type="InterPro" id="IPR007627">
    <property type="entry name" value="RNA_pol_sigma70_r2"/>
</dbReference>
<keyword evidence="3" id="KW-0731">Sigma factor</keyword>
<dbReference type="Proteomes" id="UP000564496">
    <property type="component" value="Unassembled WGS sequence"/>
</dbReference>
<feature type="domain" description="RNA polymerase sigma-70 region 2" evidence="6">
    <location>
        <begin position="10"/>
        <end position="77"/>
    </location>
</feature>
<evidence type="ECO:0000256" key="1">
    <source>
        <dbReference type="ARBA" id="ARBA00010641"/>
    </source>
</evidence>
<feature type="region of interest" description="Disordered" evidence="5">
    <location>
        <begin position="70"/>
        <end position="103"/>
    </location>
</feature>
<dbReference type="GO" id="GO:0003677">
    <property type="term" value="F:DNA binding"/>
    <property type="evidence" value="ECO:0007669"/>
    <property type="project" value="InterPro"/>
</dbReference>
<organism evidence="9 10">
    <name type="scientific">Nocardioides panzhihuensis</name>
    <dbReference type="NCBI Taxonomy" id="860243"/>
    <lineage>
        <taxon>Bacteria</taxon>
        <taxon>Bacillati</taxon>
        <taxon>Actinomycetota</taxon>
        <taxon>Actinomycetes</taxon>
        <taxon>Propionibacteriales</taxon>
        <taxon>Nocardioidaceae</taxon>
        <taxon>Nocardioides</taxon>
    </lineage>
</organism>
<evidence type="ECO:0000256" key="5">
    <source>
        <dbReference type="SAM" id="MobiDB-lite"/>
    </source>
</evidence>
<feature type="compositionally biased region" description="Basic and acidic residues" evidence="5">
    <location>
        <begin position="70"/>
        <end position="88"/>
    </location>
</feature>
<comment type="similarity">
    <text evidence="1">Belongs to the sigma-70 factor family. ECF subfamily.</text>
</comment>
<dbReference type="SUPFAM" id="SSF88946">
    <property type="entry name" value="Sigma2 domain of RNA polymerase sigma factors"/>
    <property type="match status" value="1"/>
</dbReference>
<dbReference type="InterPro" id="IPR046531">
    <property type="entry name" value="DUF6596"/>
</dbReference>
<sequence>MTEALPADLLRDLTPQVVAIVTRRSGDFYAAEDAVQEALVEAVRTWPERGFPDQPRGWLVTTAMHRLVDAKRSESRRRDREHADHIAEPEANETYADPTASGLASATDDSLDVLLLCCHPSLTPASAVALTLRAVGGLTTREIARAYLVPEKTMAQRISRAKATIRGRSLGLDGTADLAARIPAMMKVLYLLFNEGYVATEGDQLQRVDLCAEAIRLTRLARTALARMTGTAHGELVGLLALMLLLDARRPARIDAHGAIVPLADQDRSLWRDETTREGITLIDSAIGTGRPGTYQIQAAIAALHNRAPSAEETDWLQITALYGLLEKVAPGPIVTLNKAVAVGYADGPGPALALLDELLRDCAQNGAAGFADHPRVPVVRAHLLELAGDLDGAAAAYDLASALATNLAERRFLTSKAAALRDARC</sequence>
<name>A0A7Z0DLS9_9ACTN</name>
<dbReference type="GO" id="GO:0016987">
    <property type="term" value="F:sigma factor activity"/>
    <property type="evidence" value="ECO:0007669"/>
    <property type="project" value="UniProtKB-KW"/>
</dbReference>
<accession>A0A7Z0DLS9</accession>
<dbReference type="InterPro" id="IPR013249">
    <property type="entry name" value="RNA_pol_sigma70_r4_t2"/>
</dbReference>
<evidence type="ECO:0000256" key="2">
    <source>
        <dbReference type="ARBA" id="ARBA00023015"/>
    </source>
</evidence>
<evidence type="ECO:0000313" key="10">
    <source>
        <dbReference type="Proteomes" id="UP000564496"/>
    </source>
</evidence>
<evidence type="ECO:0000259" key="6">
    <source>
        <dbReference type="Pfam" id="PF04542"/>
    </source>
</evidence>
<dbReference type="Gene3D" id="1.10.10.10">
    <property type="entry name" value="Winged helix-like DNA-binding domain superfamily/Winged helix DNA-binding domain"/>
    <property type="match status" value="1"/>
</dbReference>
<dbReference type="Pfam" id="PF04542">
    <property type="entry name" value="Sigma70_r2"/>
    <property type="match status" value="1"/>
</dbReference>
<reference evidence="9 10" key="1">
    <citation type="submission" date="2020-07" db="EMBL/GenBank/DDBJ databases">
        <title>Sequencing the genomes of 1000 actinobacteria strains.</title>
        <authorList>
            <person name="Klenk H.-P."/>
        </authorList>
    </citation>
    <scope>NUCLEOTIDE SEQUENCE [LARGE SCALE GENOMIC DNA]</scope>
    <source>
        <strain evidence="9 10">DSM 26487</strain>
    </source>
</reference>
<keyword evidence="10" id="KW-1185">Reference proteome</keyword>
<evidence type="ECO:0000259" key="7">
    <source>
        <dbReference type="Pfam" id="PF08281"/>
    </source>
</evidence>
<evidence type="ECO:0000259" key="8">
    <source>
        <dbReference type="Pfam" id="PF20239"/>
    </source>
</evidence>
<feature type="domain" description="DUF6596" evidence="8">
    <location>
        <begin position="181"/>
        <end position="286"/>
    </location>
</feature>
<dbReference type="EMBL" id="JACBZR010000001">
    <property type="protein sequence ID" value="NYI77954.1"/>
    <property type="molecule type" value="Genomic_DNA"/>
</dbReference>
<evidence type="ECO:0000256" key="4">
    <source>
        <dbReference type="ARBA" id="ARBA00023163"/>
    </source>
</evidence>
<dbReference type="Gene3D" id="1.10.1740.10">
    <property type="match status" value="1"/>
</dbReference>
<evidence type="ECO:0000256" key="3">
    <source>
        <dbReference type="ARBA" id="ARBA00023082"/>
    </source>
</evidence>
<dbReference type="GO" id="GO:0006352">
    <property type="term" value="P:DNA-templated transcription initiation"/>
    <property type="evidence" value="ECO:0007669"/>
    <property type="project" value="InterPro"/>
</dbReference>
<dbReference type="InterPro" id="IPR036388">
    <property type="entry name" value="WH-like_DNA-bd_sf"/>
</dbReference>
<dbReference type="NCBIfam" id="TIGR02937">
    <property type="entry name" value="sigma70-ECF"/>
    <property type="match status" value="1"/>
</dbReference>
<feature type="domain" description="RNA polymerase sigma factor 70 region 4 type 2" evidence="7">
    <location>
        <begin position="114"/>
        <end position="164"/>
    </location>
</feature>
<comment type="caution">
    <text evidence="9">The sequence shown here is derived from an EMBL/GenBank/DDBJ whole genome shotgun (WGS) entry which is preliminary data.</text>
</comment>
<keyword evidence="2" id="KW-0805">Transcription regulation</keyword>
<dbReference type="AlphaFoldDB" id="A0A7Z0DLS9"/>